<evidence type="ECO:0000256" key="1">
    <source>
        <dbReference type="ARBA" id="ARBA00023125"/>
    </source>
</evidence>
<dbReference type="InterPro" id="IPR001789">
    <property type="entry name" value="Sig_transdc_resp-reg_receiver"/>
</dbReference>
<dbReference type="GO" id="GO:0000160">
    <property type="term" value="P:phosphorelay signal transduction system"/>
    <property type="evidence" value="ECO:0007669"/>
    <property type="project" value="InterPro"/>
</dbReference>
<dbReference type="InterPro" id="IPR011006">
    <property type="entry name" value="CheY-like_superfamily"/>
</dbReference>
<dbReference type="Gene3D" id="1.10.10.10">
    <property type="entry name" value="Winged helix-like DNA-binding domain superfamily/Winged helix DNA-binding domain"/>
    <property type="match status" value="1"/>
</dbReference>
<dbReference type="Gene3D" id="3.40.50.2300">
    <property type="match status" value="1"/>
</dbReference>
<dbReference type="PANTHER" id="PTHR45566:SF1">
    <property type="entry name" value="HTH-TYPE TRANSCRIPTIONAL REGULATOR YHJB-RELATED"/>
    <property type="match status" value="1"/>
</dbReference>
<evidence type="ECO:0000313" key="5">
    <source>
        <dbReference type="EMBL" id="CUH83301.1"/>
    </source>
</evidence>
<gene>
    <name evidence="5" type="primary">degU_1</name>
    <name evidence="5" type="ORF">TM5383_00486</name>
</gene>
<dbReference type="EMBL" id="CYSF01000003">
    <property type="protein sequence ID" value="CUH83301.1"/>
    <property type="molecule type" value="Genomic_DNA"/>
</dbReference>
<dbReference type="SUPFAM" id="SSF46894">
    <property type="entry name" value="C-terminal effector domain of the bipartite response regulators"/>
    <property type="match status" value="1"/>
</dbReference>
<dbReference type="Proteomes" id="UP000051681">
    <property type="component" value="Unassembled WGS sequence"/>
</dbReference>
<feature type="modified residue" description="4-aspartylphosphate" evidence="2">
    <location>
        <position position="59"/>
    </location>
</feature>
<dbReference type="PRINTS" id="PR00038">
    <property type="entry name" value="HTHLUXR"/>
</dbReference>
<dbReference type="GO" id="GO:0008233">
    <property type="term" value="F:peptidase activity"/>
    <property type="evidence" value="ECO:0007669"/>
    <property type="project" value="UniProtKB-KW"/>
</dbReference>
<dbReference type="InterPro" id="IPR016032">
    <property type="entry name" value="Sig_transdc_resp-reg_C-effctor"/>
</dbReference>
<keyword evidence="6" id="KW-1185">Reference proteome</keyword>
<dbReference type="InterPro" id="IPR000792">
    <property type="entry name" value="Tscrpt_reg_LuxR_C"/>
</dbReference>
<dbReference type="InterPro" id="IPR051015">
    <property type="entry name" value="EvgA-like"/>
</dbReference>
<keyword evidence="5" id="KW-0378">Hydrolase</keyword>
<dbReference type="SMART" id="SM00421">
    <property type="entry name" value="HTH_LUXR"/>
    <property type="match status" value="1"/>
</dbReference>
<dbReference type="Pfam" id="PF00196">
    <property type="entry name" value="GerE"/>
    <property type="match status" value="1"/>
</dbReference>
<dbReference type="PROSITE" id="PS50110">
    <property type="entry name" value="RESPONSE_REGULATORY"/>
    <property type="match status" value="1"/>
</dbReference>
<dbReference type="Pfam" id="PF00072">
    <property type="entry name" value="Response_reg"/>
    <property type="match status" value="1"/>
</dbReference>
<feature type="domain" description="HTH luxR-type" evidence="3">
    <location>
        <begin position="140"/>
        <end position="205"/>
    </location>
</feature>
<evidence type="ECO:0000313" key="6">
    <source>
        <dbReference type="Proteomes" id="UP000051681"/>
    </source>
</evidence>
<protein>
    <submittedName>
        <fullName evidence="5">Protease production enhancer protein</fullName>
    </submittedName>
</protein>
<dbReference type="PROSITE" id="PS50043">
    <property type="entry name" value="HTH_LUXR_2"/>
    <property type="match status" value="1"/>
</dbReference>
<proteinExistence type="predicted"/>
<accession>A0A0P1GM72</accession>
<evidence type="ECO:0000256" key="2">
    <source>
        <dbReference type="PROSITE-ProRule" id="PRU00169"/>
    </source>
</evidence>
<dbReference type="AlphaFoldDB" id="A0A0P1GM72"/>
<sequence length="207" mass="22519">MIRILIADDHDLVRETLAAFIRDMGEFHVEQASSFPDALSTIQDREKQGKAPYDLVLLDYTMPGMTLPDGLTETMQAVSGKPVAIISGTASPEVARGALAAGAAGFLPKTMAPETLMSAVQHLLDGGIYTPQHFLESTPATDSDVQLTPREMDVLRGICEGKANKEIARDLNVQEVTVKLHVKTLSRKLEARNRTHAAMIGRDKNLI</sequence>
<dbReference type="SMART" id="SM00448">
    <property type="entry name" value="REC"/>
    <property type="match status" value="1"/>
</dbReference>
<dbReference type="RefSeq" id="WP_058317463.1">
    <property type="nucleotide sequence ID" value="NZ_CYSF01000003.1"/>
</dbReference>
<dbReference type="GO" id="GO:0006508">
    <property type="term" value="P:proteolysis"/>
    <property type="evidence" value="ECO:0007669"/>
    <property type="project" value="UniProtKB-KW"/>
</dbReference>
<keyword evidence="2" id="KW-0597">Phosphoprotein</keyword>
<dbReference type="InterPro" id="IPR036388">
    <property type="entry name" value="WH-like_DNA-bd_sf"/>
</dbReference>
<dbReference type="STRING" id="340021.TM5383_00486"/>
<dbReference type="PANTHER" id="PTHR45566">
    <property type="entry name" value="HTH-TYPE TRANSCRIPTIONAL REGULATOR YHJB-RELATED"/>
    <property type="match status" value="1"/>
</dbReference>
<feature type="domain" description="Response regulatory" evidence="4">
    <location>
        <begin position="3"/>
        <end position="124"/>
    </location>
</feature>
<dbReference type="OrthoDB" id="3679796at2"/>
<dbReference type="GO" id="GO:0006355">
    <property type="term" value="P:regulation of DNA-templated transcription"/>
    <property type="evidence" value="ECO:0007669"/>
    <property type="project" value="InterPro"/>
</dbReference>
<dbReference type="GO" id="GO:0003677">
    <property type="term" value="F:DNA binding"/>
    <property type="evidence" value="ECO:0007669"/>
    <property type="project" value="UniProtKB-KW"/>
</dbReference>
<name>A0A0P1GM72_9RHOB</name>
<reference evidence="5 6" key="1">
    <citation type="submission" date="2015-09" db="EMBL/GenBank/DDBJ databases">
        <authorList>
            <consortium name="Swine Surveillance"/>
        </authorList>
    </citation>
    <scope>NUCLEOTIDE SEQUENCE [LARGE SCALE GENOMIC DNA]</scope>
    <source>
        <strain evidence="5 6">CECT 8383</strain>
    </source>
</reference>
<evidence type="ECO:0000259" key="4">
    <source>
        <dbReference type="PROSITE" id="PS50110"/>
    </source>
</evidence>
<organism evidence="5 6">
    <name type="scientific">Thalassovita mediterranea</name>
    <dbReference type="NCBI Taxonomy" id="340021"/>
    <lineage>
        <taxon>Bacteria</taxon>
        <taxon>Pseudomonadati</taxon>
        <taxon>Pseudomonadota</taxon>
        <taxon>Alphaproteobacteria</taxon>
        <taxon>Rhodobacterales</taxon>
        <taxon>Roseobacteraceae</taxon>
        <taxon>Thalassovita</taxon>
    </lineage>
</organism>
<dbReference type="SUPFAM" id="SSF52172">
    <property type="entry name" value="CheY-like"/>
    <property type="match status" value="1"/>
</dbReference>
<keyword evidence="1" id="KW-0238">DNA-binding</keyword>
<keyword evidence="5" id="KW-0645">Protease</keyword>
<evidence type="ECO:0000259" key="3">
    <source>
        <dbReference type="PROSITE" id="PS50043"/>
    </source>
</evidence>
<dbReference type="CDD" id="cd06170">
    <property type="entry name" value="LuxR_C_like"/>
    <property type="match status" value="1"/>
</dbReference>